<reference evidence="5" key="1">
    <citation type="submission" date="2023-07" db="EMBL/GenBank/DDBJ databases">
        <title>30 novel species of actinomycetes from the DSMZ collection.</title>
        <authorList>
            <person name="Nouioui I."/>
        </authorList>
    </citation>
    <scope>NUCLEOTIDE SEQUENCE [LARGE SCALE GENOMIC DNA]</scope>
    <source>
        <strain evidence="5">DSM 41635</strain>
    </source>
</reference>
<dbReference type="Gene3D" id="3.30.565.10">
    <property type="entry name" value="Histidine kinase-like ATPase, C-terminal domain"/>
    <property type="match status" value="1"/>
</dbReference>
<dbReference type="PANTHER" id="PTHR35526">
    <property type="entry name" value="ANTI-SIGMA-F FACTOR RSBW-RELATED"/>
    <property type="match status" value="1"/>
</dbReference>
<feature type="region of interest" description="Disordered" evidence="2">
    <location>
        <begin position="1"/>
        <end position="33"/>
    </location>
</feature>
<feature type="compositionally biased region" description="Polar residues" evidence="2">
    <location>
        <begin position="12"/>
        <end position="23"/>
    </location>
</feature>
<protein>
    <submittedName>
        <fullName evidence="4">ATP-binding protein</fullName>
    </submittedName>
</protein>
<dbReference type="EMBL" id="JAVRFB010000036">
    <property type="protein sequence ID" value="MDT0406282.1"/>
    <property type="molecule type" value="Genomic_DNA"/>
</dbReference>
<dbReference type="Pfam" id="PF13581">
    <property type="entry name" value="HATPase_c_2"/>
    <property type="match status" value="1"/>
</dbReference>
<evidence type="ECO:0000256" key="1">
    <source>
        <dbReference type="ARBA" id="ARBA00022527"/>
    </source>
</evidence>
<keyword evidence="1" id="KW-0418">Kinase</keyword>
<keyword evidence="4" id="KW-0067">ATP-binding</keyword>
<feature type="region of interest" description="Disordered" evidence="2">
    <location>
        <begin position="151"/>
        <end position="183"/>
    </location>
</feature>
<keyword evidence="1" id="KW-0723">Serine/threonine-protein kinase</keyword>
<comment type="caution">
    <text evidence="4">The sequence shown here is derived from an EMBL/GenBank/DDBJ whole genome shotgun (WGS) entry which is preliminary data.</text>
</comment>
<dbReference type="SUPFAM" id="SSF55874">
    <property type="entry name" value="ATPase domain of HSP90 chaperone/DNA topoisomerase II/histidine kinase"/>
    <property type="match status" value="1"/>
</dbReference>
<dbReference type="InterPro" id="IPR003594">
    <property type="entry name" value="HATPase_dom"/>
</dbReference>
<gene>
    <name evidence="4" type="ORF">RM528_31035</name>
</gene>
<keyword evidence="4" id="KW-0547">Nucleotide-binding</keyword>
<dbReference type="InterPro" id="IPR036890">
    <property type="entry name" value="HATPase_C_sf"/>
</dbReference>
<evidence type="ECO:0000256" key="2">
    <source>
        <dbReference type="SAM" id="MobiDB-lite"/>
    </source>
</evidence>
<organism evidence="4 5">
    <name type="scientific">Streptomyces edwardsiae</name>
    <dbReference type="NCBI Taxonomy" id="3075527"/>
    <lineage>
        <taxon>Bacteria</taxon>
        <taxon>Bacillati</taxon>
        <taxon>Actinomycetota</taxon>
        <taxon>Actinomycetes</taxon>
        <taxon>Kitasatosporales</taxon>
        <taxon>Streptomycetaceae</taxon>
        <taxon>Streptomyces</taxon>
    </lineage>
</organism>
<dbReference type="Proteomes" id="UP001180503">
    <property type="component" value="Unassembled WGS sequence"/>
</dbReference>
<dbReference type="CDD" id="cd16936">
    <property type="entry name" value="HATPase_RsbW-like"/>
    <property type="match status" value="1"/>
</dbReference>
<dbReference type="RefSeq" id="WP_311711351.1">
    <property type="nucleotide sequence ID" value="NZ_JAVRFB010000036.1"/>
</dbReference>
<sequence>MSTERDSRTVKQETSPAPQNQNPAPRERFFRRERRSVPGARAFARRALEDWDVRGRTDDVLLCVSELATNALLHGVPAGRGFLLRLLPYAESVRVEVHDSGGGTPAVPEHDPDESGRGLMLVGALADRWGAGERHPGKVVWCEFLIAPPAAPTPPTRSRPAPPGSTPRSVAPPTPASPSPARH</sequence>
<dbReference type="GO" id="GO:0005524">
    <property type="term" value="F:ATP binding"/>
    <property type="evidence" value="ECO:0007669"/>
    <property type="project" value="UniProtKB-KW"/>
</dbReference>
<dbReference type="PANTHER" id="PTHR35526:SF3">
    <property type="entry name" value="ANTI-SIGMA-F FACTOR RSBW"/>
    <property type="match status" value="1"/>
</dbReference>
<evidence type="ECO:0000313" key="4">
    <source>
        <dbReference type="EMBL" id="MDT0406282.1"/>
    </source>
</evidence>
<evidence type="ECO:0000259" key="3">
    <source>
        <dbReference type="Pfam" id="PF13581"/>
    </source>
</evidence>
<accession>A0ABU2QQI3</accession>
<proteinExistence type="predicted"/>
<evidence type="ECO:0000313" key="5">
    <source>
        <dbReference type="Proteomes" id="UP001180503"/>
    </source>
</evidence>
<dbReference type="InterPro" id="IPR050267">
    <property type="entry name" value="Anti-sigma-factor_SerPK"/>
</dbReference>
<feature type="domain" description="Histidine kinase/HSP90-like ATPase" evidence="3">
    <location>
        <begin position="33"/>
        <end position="140"/>
    </location>
</feature>
<name>A0ABU2QQI3_9ACTN</name>
<keyword evidence="1" id="KW-0808">Transferase</keyword>
<feature type="compositionally biased region" description="Basic and acidic residues" evidence="2">
    <location>
        <begin position="1"/>
        <end position="11"/>
    </location>
</feature>